<dbReference type="InterPro" id="IPR000644">
    <property type="entry name" value="CBS_dom"/>
</dbReference>
<dbReference type="Gene3D" id="3.10.310.20">
    <property type="entry name" value="DHHA2 domain"/>
    <property type="match status" value="1"/>
</dbReference>
<keyword evidence="4" id="KW-0378">Hydrolase</keyword>
<dbReference type="InterPro" id="IPR004097">
    <property type="entry name" value="DHHA2"/>
</dbReference>
<organism evidence="10 11">
    <name type="scientific">Faecalitalea cylindroides</name>
    <dbReference type="NCBI Taxonomy" id="39483"/>
    <lineage>
        <taxon>Bacteria</taxon>
        <taxon>Bacillati</taxon>
        <taxon>Bacillota</taxon>
        <taxon>Erysipelotrichia</taxon>
        <taxon>Erysipelotrichales</taxon>
        <taxon>Erysipelotrichaceae</taxon>
        <taxon>Faecalitalea</taxon>
    </lineage>
</organism>
<keyword evidence="3" id="KW-0479">Metal-binding</keyword>
<proteinExistence type="predicted"/>
<keyword evidence="8" id="KW-0129">CBS domain</keyword>
<evidence type="ECO:0000256" key="2">
    <source>
        <dbReference type="ARBA" id="ARBA00012146"/>
    </source>
</evidence>
<keyword evidence="11" id="KW-1185">Reference proteome</keyword>
<dbReference type="InterPro" id="IPR038763">
    <property type="entry name" value="DHH_sf"/>
</dbReference>
<dbReference type="Pfam" id="PF00571">
    <property type="entry name" value="CBS"/>
    <property type="match status" value="2"/>
</dbReference>
<dbReference type="Gene3D" id="3.90.1640.10">
    <property type="entry name" value="inorganic pyrophosphatase (n-terminal core)"/>
    <property type="match status" value="1"/>
</dbReference>
<evidence type="ECO:0000313" key="11">
    <source>
        <dbReference type="Proteomes" id="UP000195447"/>
    </source>
</evidence>
<dbReference type="InterPro" id="IPR046342">
    <property type="entry name" value="CBS_dom_sf"/>
</dbReference>
<dbReference type="RefSeq" id="WP_035403131.1">
    <property type="nucleotide sequence ID" value="NZ_CABKSV010000093.1"/>
</dbReference>
<comment type="caution">
    <text evidence="10">The sequence shown here is derived from an EMBL/GenBank/DDBJ whole genome shotgun (WGS) entry which is preliminary data.</text>
</comment>
<dbReference type="GO" id="GO:0004427">
    <property type="term" value="F:inorganic diphosphate phosphatase activity"/>
    <property type="evidence" value="ECO:0007669"/>
    <property type="project" value="UniProtKB-EC"/>
</dbReference>
<evidence type="ECO:0000256" key="4">
    <source>
        <dbReference type="ARBA" id="ARBA00022801"/>
    </source>
</evidence>
<dbReference type="SUPFAM" id="SSF54631">
    <property type="entry name" value="CBS-domain pair"/>
    <property type="match status" value="1"/>
</dbReference>
<gene>
    <name evidence="10" type="ORF">B5F14_08670</name>
</gene>
<dbReference type="SUPFAM" id="SSF64182">
    <property type="entry name" value="DHH phosphoesterases"/>
    <property type="match status" value="1"/>
</dbReference>
<dbReference type="EC" id="3.6.1.1" evidence="2"/>
<dbReference type="PANTHER" id="PTHR12112">
    <property type="entry name" value="BNIP - RELATED"/>
    <property type="match status" value="1"/>
</dbReference>
<dbReference type="GO" id="GO:0005737">
    <property type="term" value="C:cytoplasm"/>
    <property type="evidence" value="ECO:0007669"/>
    <property type="project" value="InterPro"/>
</dbReference>
<dbReference type="PROSITE" id="PS51371">
    <property type="entry name" value="CBS"/>
    <property type="match status" value="2"/>
</dbReference>
<feature type="domain" description="CBS" evidence="9">
    <location>
        <begin position="62"/>
        <end position="129"/>
    </location>
</feature>
<evidence type="ECO:0000256" key="8">
    <source>
        <dbReference type="PROSITE-ProRule" id="PRU00703"/>
    </source>
</evidence>
<evidence type="ECO:0000313" key="10">
    <source>
        <dbReference type="EMBL" id="OUP57823.1"/>
    </source>
</evidence>
<dbReference type="InterPro" id="IPR001667">
    <property type="entry name" value="DDH_dom"/>
</dbReference>
<evidence type="ECO:0000256" key="5">
    <source>
        <dbReference type="ARBA" id="ARBA00023211"/>
    </source>
</evidence>
<dbReference type="Pfam" id="PF02833">
    <property type="entry name" value="DHHA2"/>
    <property type="match status" value="1"/>
</dbReference>
<dbReference type="Pfam" id="PF01368">
    <property type="entry name" value="DHH"/>
    <property type="match status" value="1"/>
</dbReference>
<feature type="domain" description="CBS" evidence="9">
    <location>
        <begin position="246"/>
        <end position="304"/>
    </location>
</feature>
<evidence type="ECO:0000256" key="3">
    <source>
        <dbReference type="ARBA" id="ARBA00022723"/>
    </source>
</evidence>
<accession>A0A1Y4LMA1</accession>
<evidence type="ECO:0000259" key="9">
    <source>
        <dbReference type="PROSITE" id="PS51371"/>
    </source>
</evidence>
<comment type="catalytic activity">
    <reaction evidence="7">
        <text>diphosphate + H2O = 2 phosphate + H(+)</text>
        <dbReference type="Rhea" id="RHEA:24576"/>
        <dbReference type="ChEBI" id="CHEBI:15377"/>
        <dbReference type="ChEBI" id="CHEBI:15378"/>
        <dbReference type="ChEBI" id="CHEBI:33019"/>
        <dbReference type="ChEBI" id="CHEBI:43474"/>
        <dbReference type="EC" id="3.6.1.1"/>
    </reaction>
</comment>
<evidence type="ECO:0000256" key="7">
    <source>
        <dbReference type="ARBA" id="ARBA00047820"/>
    </source>
</evidence>
<name>A0A1Y4LMA1_9FIRM</name>
<dbReference type="InterPro" id="IPR038222">
    <property type="entry name" value="DHHA2_dom_sf"/>
</dbReference>
<dbReference type="InterPro" id="IPR028979">
    <property type="entry name" value="Ser_kin/Pase_Hpr-like_N_sf"/>
</dbReference>
<dbReference type="Gene3D" id="3.10.580.10">
    <property type="entry name" value="CBS-domain"/>
    <property type="match status" value="1"/>
</dbReference>
<protein>
    <recommendedName>
        <fullName evidence="2">inorganic diphosphatase</fullName>
        <ecNumber evidence="2">3.6.1.1</ecNumber>
    </recommendedName>
    <alternativeName>
        <fullName evidence="6">Pyrophosphate phospho-hydrolase</fullName>
    </alternativeName>
</protein>
<dbReference type="PANTHER" id="PTHR12112:SF22">
    <property type="entry name" value="MANGANESE-DEPENDENT INORGANIC PYROPHOSPHATASE-RELATED"/>
    <property type="match status" value="1"/>
</dbReference>
<dbReference type="EMBL" id="NFKM01000019">
    <property type="protein sequence ID" value="OUP57823.1"/>
    <property type="molecule type" value="Genomic_DNA"/>
</dbReference>
<dbReference type="AlphaFoldDB" id="A0A1Y4LMA1"/>
<dbReference type="GO" id="GO:0046872">
    <property type="term" value="F:metal ion binding"/>
    <property type="evidence" value="ECO:0007669"/>
    <property type="project" value="UniProtKB-KW"/>
</dbReference>
<evidence type="ECO:0000256" key="6">
    <source>
        <dbReference type="ARBA" id="ARBA00032535"/>
    </source>
</evidence>
<reference evidence="11" key="1">
    <citation type="submission" date="2017-04" db="EMBL/GenBank/DDBJ databases">
        <title>Function of individual gut microbiota members based on whole genome sequencing of pure cultures obtained from chicken caecum.</title>
        <authorList>
            <person name="Medvecky M."/>
            <person name="Cejkova D."/>
            <person name="Polansky O."/>
            <person name="Karasova D."/>
            <person name="Kubasova T."/>
            <person name="Cizek A."/>
            <person name="Rychlik I."/>
        </authorList>
    </citation>
    <scope>NUCLEOTIDE SEQUENCE [LARGE SCALE GENOMIC DNA]</scope>
    <source>
        <strain evidence="11">An178</strain>
    </source>
</reference>
<sequence>MNLPVYVIGHKIPDTDSICGALALAELKQKMGVNAMAARIGHLNPETRFILDKLNVESPQYMTTARNTLAEIEIDEAYTVYKGDTLRRAWDICLENNTKTLYVVDENDNLVGMTTIGEISRIQMQDLAITQQLLSQTPIENLEAVLKGKILLKGTLPTNGQVRISDKKLMERDLRGAIMILDDAEDDMLKSMGRGCAIICIAENYVPNDYIIDIAKSMGVTLINTPYNTMKMIQMIYRSIPVELIMTPAHDIIRFNKTEFIQDVEREMLKTRHSSYPVMFQDKLVGSVARYHLLKSKKKQFILIDHNERKQSISDIDYADIIEIVDHHRIGDIETDKPIVFRNMIVGSSCTIVGLMYSEYGIEMSETVAKLICYGIISDTLNFHSPTCTETDRILASRLEKQFGFNHQNMATELFENTATIKGKTFRDILYNDCKEYTLSGKRVAISQVFIYNLDVVDDIEADFLKYMEDENKARRFDLRLMVFTNIEGKGSRFIYTGKLSNFFMGTIKDFEKQGVVSRKKQIVPRLSTELA</sequence>
<keyword evidence="5" id="KW-0464">Manganese</keyword>
<dbReference type="NCBIfam" id="NF011443">
    <property type="entry name" value="PRK14869.1-5"/>
    <property type="match status" value="1"/>
</dbReference>
<dbReference type="Proteomes" id="UP000195447">
    <property type="component" value="Unassembled WGS sequence"/>
</dbReference>
<dbReference type="SMART" id="SM00116">
    <property type="entry name" value="CBS"/>
    <property type="match status" value="2"/>
</dbReference>
<evidence type="ECO:0000256" key="1">
    <source>
        <dbReference type="ARBA" id="ARBA00001936"/>
    </source>
</evidence>
<dbReference type="Gene3D" id="3.40.1390.20">
    <property type="entry name" value="HprK N-terminal domain-like"/>
    <property type="match status" value="1"/>
</dbReference>
<comment type="cofactor">
    <cofactor evidence="1">
        <name>Mn(2+)</name>
        <dbReference type="ChEBI" id="CHEBI:29035"/>
    </cofactor>
</comment>
<dbReference type="SMART" id="SM01131">
    <property type="entry name" value="DHHA2"/>
    <property type="match status" value="1"/>
</dbReference>